<feature type="domain" description="Peptidase S9 prolyl oligopeptidase catalytic" evidence="4">
    <location>
        <begin position="502"/>
        <end position="708"/>
    </location>
</feature>
<comment type="caution">
    <text evidence="5">The sequence shown here is derived from an EMBL/GenBank/DDBJ whole genome shotgun (WGS) entry which is preliminary data.</text>
</comment>
<dbReference type="PANTHER" id="PTHR42776:SF13">
    <property type="entry name" value="DIPEPTIDYL-PEPTIDASE 5"/>
    <property type="match status" value="1"/>
</dbReference>
<reference evidence="6" key="1">
    <citation type="journal article" date="2019" name="Int. J. Syst. Evol. Microbiol.">
        <title>The Global Catalogue of Microorganisms (GCM) 10K type strain sequencing project: providing services to taxonomists for standard genome sequencing and annotation.</title>
        <authorList>
            <consortium name="The Broad Institute Genomics Platform"/>
            <consortium name="The Broad Institute Genome Sequencing Center for Infectious Disease"/>
            <person name="Wu L."/>
            <person name="Ma J."/>
        </authorList>
    </citation>
    <scope>NUCLEOTIDE SEQUENCE [LARGE SCALE GENOMIC DNA]</scope>
    <source>
        <strain evidence="6">JCM 18956</strain>
    </source>
</reference>
<evidence type="ECO:0000259" key="4">
    <source>
        <dbReference type="Pfam" id="PF00326"/>
    </source>
</evidence>
<dbReference type="InterPro" id="IPR001375">
    <property type="entry name" value="Peptidase_S9_cat"/>
</dbReference>
<dbReference type="PANTHER" id="PTHR42776">
    <property type="entry name" value="SERINE PEPTIDASE S9 FAMILY MEMBER"/>
    <property type="match status" value="1"/>
</dbReference>
<dbReference type="Pfam" id="PF00326">
    <property type="entry name" value="Peptidase_S9"/>
    <property type="match status" value="1"/>
</dbReference>
<evidence type="ECO:0000256" key="2">
    <source>
        <dbReference type="ARBA" id="ARBA00022801"/>
    </source>
</evidence>
<organism evidence="5 6">
    <name type="scientific">Frondihabitans cladoniiphilus</name>
    <dbReference type="NCBI Taxonomy" id="715785"/>
    <lineage>
        <taxon>Bacteria</taxon>
        <taxon>Bacillati</taxon>
        <taxon>Actinomycetota</taxon>
        <taxon>Actinomycetes</taxon>
        <taxon>Micrococcales</taxon>
        <taxon>Microbacteriaceae</taxon>
        <taxon>Frondihabitans</taxon>
    </lineage>
</organism>
<evidence type="ECO:0000313" key="5">
    <source>
        <dbReference type="EMBL" id="GAA4684656.1"/>
    </source>
</evidence>
<feature type="region of interest" description="Disordered" evidence="3">
    <location>
        <begin position="207"/>
        <end position="242"/>
    </location>
</feature>
<dbReference type="InterPro" id="IPR011042">
    <property type="entry name" value="6-blade_b-propeller_TolB-like"/>
</dbReference>
<evidence type="ECO:0000313" key="6">
    <source>
        <dbReference type="Proteomes" id="UP001501295"/>
    </source>
</evidence>
<dbReference type="EMBL" id="BAABLM010000010">
    <property type="protein sequence ID" value="GAA4684656.1"/>
    <property type="molecule type" value="Genomic_DNA"/>
</dbReference>
<name>A0ABP8WA82_9MICO</name>
<gene>
    <name evidence="5" type="ORF">GCM10025780_33420</name>
</gene>
<dbReference type="Gene3D" id="2.120.10.30">
    <property type="entry name" value="TolB, C-terminal domain"/>
    <property type="match status" value="2"/>
</dbReference>
<proteinExistence type="predicted"/>
<accession>A0ABP8WA82</accession>
<dbReference type="SUPFAM" id="SSF53474">
    <property type="entry name" value="alpha/beta-Hydrolases"/>
    <property type="match status" value="1"/>
</dbReference>
<evidence type="ECO:0000256" key="3">
    <source>
        <dbReference type="SAM" id="MobiDB-lite"/>
    </source>
</evidence>
<sequence>MPESTSNPTPFHRLDDYIALPRVESLALSPDGQRAVLTVATLSSDATAYQRSLWSVPADGSGVPTRLTRSAKGEAGSAFTASGDVLFVSGRPDSAASDSSEASQLWILPAAGGEARAVTRLAGGVSGVAATARDSDTVVVSASLLPGADDFEADAALRAKRDDKKVRAILHDRSPVRFWDHDLGPDESHLLALDLSEGALAETVAKAAGHRDNGGGDAGADSVATEKEGDAHPTLYAPDLPRPRDLTPHPGPLFADTAGQALTPDGRTLVVAAQVPEQRTGRTVLFSIDVATGERTLLVEEPGVDFESPTVSRDGTRLAYLRTPRSTPEAPRDSELWVSAIDGTDPVRLAAEWDHWVTSLVFDLGDDALVVTADHEGRGPIFRIPLTDTEVGAGQVERLTDDVFAYTHVAIDERTGDLVALRSSWTTPSHPVRLDREGRVLPLATPAPLPEVPGSLTEVETTTADGSRVRGWLVLPEGASPEHPAPLLLWIHGGPLGSWNAWSWRWNALLMAAKGYAVLLPDPALSTGYGLDFIARGWNAWGAAPYTDLLAITDAVDARDDIDETRTAAMGGSFGGYMANWVAGHTDRFRAIVTHASLWALDQFAGTTDNPYYWQSIFTPEAMIENSPHRFVEQISTPMLVVHGDRDYRVPIGEGLRLWSELTEHHAEDDGSTVHRFLYFPDENHWVLKPQHAVVWYETVLAFLDVHVHGAEWKRPELLG</sequence>
<keyword evidence="2" id="KW-0378">Hydrolase</keyword>
<dbReference type="SUPFAM" id="SSF82171">
    <property type="entry name" value="DPP6 N-terminal domain-like"/>
    <property type="match status" value="1"/>
</dbReference>
<dbReference type="Gene3D" id="3.40.50.1820">
    <property type="entry name" value="alpha/beta hydrolase"/>
    <property type="match status" value="1"/>
</dbReference>
<evidence type="ECO:0000256" key="1">
    <source>
        <dbReference type="ARBA" id="ARBA00022729"/>
    </source>
</evidence>
<keyword evidence="6" id="KW-1185">Reference proteome</keyword>
<dbReference type="Proteomes" id="UP001501295">
    <property type="component" value="Unassembled WGS sequence"/>
</dbReference>
<keyword evidence="1" id="KW-0732">Signal</keyword>
<dbReference type="RefSeq" id="WP_345377070.1">
    <property type="nucleotide sequence ID" value="NZ_BAABLM010000010.1"/>
</dbReference>
<dbReference type="InterPro" id="IPR029058">
    <property type="entry name" value="AB_hydrolase_fold"/>
</dbReference>
<protein>
    <submittedName>
        <fullName evidence="5">S9 family peptidase</fullName>
    </submittedName>
</protein>